<evidence type="ECO:0000313" key="2">
    <source>
        <dbReference type="EMBL" id="KAK2612284.1"/>
    </source>
</evidence>
<proteinExistence type="predicted"/>
<dbReference type="EMBL" id="JASWJB010000018">
    <property type="protein sequence ID" value="KAK2612284.1"/>
    <property type="molecule type" value="Genomic_DNA"/>
</dbReference>
<dbReference type="AlphaFoldDB" id="A0AAJ0G1V7"/>
<feature type="region of interest" description="Disordered" evidence="1">
    <location>
        <begin position="34"/>
        <end position="68"/>
    </location>
</feature>
<evidence type="ECO:0000256" key="1">
    <source>
        <dbReference type="SAM" id="MobiDB-lite"/>
    </source>
</evidence>
<feature type="compositionally biased region" description="Polar residues" evidence="1">
    <location>
        <begin position="47"/>
        <end position="68"/>
    </location>
</feature>
<protein>
    <submittedName>
        <fullName evidence="2">Uncharacterized protein</fullName>
    </submittedName>
</protein>
<dbReference type="Proteomes" id="UP001251528">
    <property type="component" value="Unassembled WGS sequence"/>
</dbReference>
<comment type="caution">
    <text evidence="2">The sequence shown here is derived from an EMBL/GenBank/DDBJ whole genome shotgun (WGS) entry which is preliminary data.</text>
</comment>
<keyword evidence="3" id="KW-1185">Reference proteome</keyword>
<name>A0AAJ0G1V7_9HYPO</name>
<reference evidence="2" key="1">
    <citation type="submission" date="2023-06" db="EMBL/GenBank/DDBJ databases">
        <title>Conoideocrella luteorostrata (Hypocreales: Clavicipitaceae), a potential biocontrol fungus for elongate hemlock scale in United States Christmas tree production areas.</title>
        <authorList>
            <person name="Barrett H."/>
            <person name="Lovett B."/>
            <person name="Macias A.M."/>
            <person name="Stajich J.E."/>
            <person name="Kasson M.T."/>
        </authorList>
    </citation>
    <scope>NUCLEOTIDE SEQUENCE</scope>
    <source>
        <strain evidence="2">ARSEF 14590</strain>
    </source>
</reference>
<accession>A0AAJ0G1V7</accession>
<organism evidence="2 3">
    <name type="scientific">Conoideocrella luteorostrata</name>
    <dbReference type="NCBI Taxonomy" id="1105319"/>
    <lineage>
        <taxon>Eukaryota</taxon>
        <taxon>Fungi</taxon>
        <taxon>Dikarya</taxon>
        <taxon>Ascomycota</taxon>
        <taxon>Pezizomycotina</taxon>
        <taxon>Sordariomycetes</taxon>
        <taxon>Hypocreomycetidae</taxon>
        <taxon>Hypocreales</taxon>
        <taxon>Clavicipitaceae</taxon>
        <taxon>Conoideocrella</taxon>
    </lineage>
</organism>
<gene>
    <name evidence="2" type="ORF">QQS21_001710</name>
</gene>
<sequence>MCLKVDAIYRNHDVLGKLLDLWWSTIEHSGTVKKSKVPGECQPDPNGISNCGSPSMRTTAEGPSSITTTKFDGEKQAGYLKAELTNGRKGDCKRWSSNLAAVGGLAGPTAPFFSVL</sequence>
<evidence type="ECO:0000313" key="3">
    <source>
        <dbReference type="Proteomes" id="UP001251528"/>
    </source>
</evidence>